<comment type="caution">
    <text evidence="4">The sequence shown here is derived from an EMBL/GenBank/DDBJ whole genome shotgun (WGS) entry which is preliminary data.</text>
</comment>
<dbReference type="Pfam" id="PF00072">
    <property type="entry name" value="Response_reg"/>
    <property type="match status" value="1"/>
</dbReference>
<dbReference type="PANTHER" id="PTHR44591">
    <property type="entry name" value="STRESS RESPONSE REGULATOR PROTEIN 1"/>
    <property type="match status" value="1"/>
</dbReference>
<dbReference type="SUPFAM" id="SSF52172">
    <property type="entry name" value="CheY-like"/>
    <property type="match status" value="1"/>
</dbReference>
<evidence type="ECO:0000256" key="1">
    <source>
        <dbReference type="ARBA" id="ARBA00022553"/>
    </source>
</evidence>
<evidence type="ECO:0000313" key="4">
    <source>
        <dbReference type="EMBL" id="PJE69991.1"/>
    </source>
</evidence>
<accession>A0A2M8L6Y1</accession>
<proteinExistence type="predicted"/>
<dbReference type="PANTHER" id="PTHR44591:SF3">
    <property type="entry name" value="RESPONSE REGULATORY DOMAIN-CONTAINING PROTEIN"/>
    <property type="match status" value="1"/>
</dbReference>
<dbReference type="AlphaFoldDB" id="A0A2M8L6Y1"/>
<protein>
    <submittedName>
        <fullName evidence="4">Response regulator</fullName>
    </submittedName>
</protein>
<evidence type="ECO:0000313" key="5">
    <source>
        <dbReference type="Proteomes" id="UP000231579"/>
    </source>
</evidence>
<organism evidence="4 5">
    <name type="scientific">Candidatus Shapirobacteria bacterium CG10_big_fil_rev_8_21_14_0_10_48_15</name>
    <dbReference type="NCBI Taxonomy" id="1974484"/>
    <lineage>
        <taxon>Bacteria</taxon>
        <taxon>Candidatus Shapironibacteriota</taxon>
    </lineage>
</organism>
<feature type="modified residue" description="4-aspartylphosphate" evidence="2">
    <location>
        <position position="53"/>
    </location>
</feature>
<sequence length="124" mass="13784">MSKKILIVEDEQYLRELYEEIIKDEGFAVDTAKDGWEGYSAMSKGGYDLVLLDIMLPKLDGLEILQKLKKAGLPKKANKKVVILTNLSKDLAIAHGLELGCDGYLIKSDLTPDQVIKSVKGFLE</sequence>
<dbReference type="Proteomes" id="UP000231579">
    <property type="component" value="Unassembled WGS sequence"/>
</dbReference>
<reference evidence="5" key="1">
    <citation type="submission" date="2017-09" db="EMBL/GenBank/DDBJ databases">
        <title>Depth-based differentiation of microbial function through sediment-hosted aquifers and enrichment of novel symbionts in the deep terrestrial subsurface.</title>
        <authorList>
            <person name="Probst A.J."/>
            <person name="Ladd B."/>
            <person name="Jarett J.K."/>
            <person name="Geller-Mcgrath D.E."/>
            <person name="Sieber C.M.K."/>
            <person name="Emerson J.B."/>
            <person name="Anantharaman K."/>
            <person name="Thomas B.C."/>
            <person name="Malmstrom R."/>
            <person name="Stieglmeier M."/>
            <person name="Klingl A."/>
            <person name="Woyke T."/>
            <person name="Ryan C.M."/>
            <person name="Banfield J.F."/>
        </authorList>
    </citation>
    <scope>NUCLEOTIDE SEQUENCE [LARGE SCALE GENOMIC DNA]</scope>
</reference>
<dbReference type="InterPro" id="IPR001789">
    <property type="entry name" value="Sig_transdc_resp-reg_receiver"/>
</dbReference>
<name>A0A2M8L6Y1_9BACT</name>
<dbReference type="GO" id="GO:0000160">
    <property type="term" value="P:phosphorelay signal transduction system"/>
    <property type="evidence" value="ECO:0007669"/>
    <property type="project" value="InterPro"/>
</dbReference>
<dbReference type="InterPro" id="IPR011006">
    <property type="entry name" value="CheY-like_superfamily"/>
</dbReference>
<dbReference type="EMBL" id="PFEM01000031">
    <property type="protein sequence ID" value="PJE69991.1"/>
    <property type="molecule type" value="Genomic_DNA"/>
</dbReference>
<dbReference type="Gene3D" id="3.40.50.2300">
    <property type="match status" value="1"/>
</dbReference>
<keyword evidence="1 2" id="KW-0597">Phosphoprotein</keyword>
<evidence type="ECO:0000259" key="3">
    <source>
        <dbReference type="PROSITE" id="PS50110"/>
    </source>
</evidence>
<dbReference type="SMART" id="SM00448">
    <property type="entry name" value="REC"/>
    <property type="match status" value="1"/>
</dbReference>
<evidence type="ECO:0000256" key="2">
    <source>
        <dbReference type="PROSITE-ProRule" id="PRU00169"/>
    </source>
</evidence>
<feature type="domain" description="Response regulatory" evidence="3">
    <location>
        <begin position="4"/>
        <end position="122"/>
    </location>
</feature>
<dbReference type="InterPro" id="IPR050595">
    <property type="entry name" value="Bact_response_regulator"/>
</dbReference>
<dbReference type="PROSITE" id="PS50110">
    <property type="entry name" value="RESPONSE_REGULATORY"/>
    <property type="match status" value="1"/>
</dbReference>
<gene>
    <name evidence="4" type="ORF">COU97_02140</name>
</gene>